<evidence type="ECO:0000313" key="2">
    <source>
        <dbReference type="EMBL" id="CAD7701748.1"/>
    </source>
</evidence>
<dbReference type="InterPro" id="IPR011990">
    <property type="entry name" value="TPR-like_helical_dom_sf"/>
</dbReference>
<dbReference type="SUPFAM" id="SSF81901">
    <property type="entry name" value="HCP-like"/>
    <property type="match status" value="1"/>
</dbReference>
<name>A0A8S1J6B5_9CHLO</name>
<dbReference type="Proteomes" id="UP000708148">
    <property type="component" value="Unassembled WGS sequence"/>
</dbReference>
<proteinExistence type="predicted"/>
<comment type="caution">
    <text evidence="2">The sequence shown here is derived from an EMBL/GenBank/DDBJ whole genome shotgun (WGS) entry which is preliminary data.</text>
</comment>
<feature type="compositionally biased region" description="Basic and acidic residues" evidence="1">
    <location>
        <begin position="1"/>
        <end position="18"/>
    </location>
</feature>
<evidence type="ECO:0000256" key="1">
    <source>
        <dbReference type="SAM" id="MobiDB-lite"/>
    </source>
</evidence>
<evidence type="ECO:0000313" key="3">
    <source>
        <dbReference type="Proteomes" id="UP000708148"/>
    </source>
</evidence>
<protein>
    <submittedName>
        <fullName evidence="2">Uncharacterized protein</fullName>
    </submittedName>
</protein>
<gene>
    <name evidence="2" type="ORF">OSTQU699_LOCUS7105</name>
</gene>
<dbReference type="Gene3D" id="1.25.40.10">
    <property type="entry name" value="Tetratricopeptide repeat domain"/>
    <property type="match status" value="1"/>
</dbReference>
<sequence length="410" mass="44933">MIGKQKNPDENPTEKNDAAETTVGVDDGAEKMSEEEALLAKAYDEDAKRAEEELVAAAIASYKEAQPGAYTDEVEATIATCQADACIEGRAFDIVDRELEASKIIALLPYWFRACETGSAAACSMIGRTYLNVSLSLDEDPRRGIFGDLADEEFDSHHIAFVQRACAIDESRLHCGAWADHYIGEDVRAEDWLAFAVAHLEQRCEAKEKDACRSLGYHIVEENIDRDLSEARAYYKKSCELRDEKMGSVCMRYAEMLYQGVGGDPDVEGAMEYFVPTCTPDSEYWKKSCEGDPATGEEVCGVPISLEAVDACIAVAQVISEKEGVNSIAAARINAAMCRRNFFEEQQIKILGACEAAIAAYTEQGDTQAVSGVAKRYCGSISSSCMMNGEEHETCKMPPDECRAKYGLSE</sequence>
<reference evidence="2" key="1">
    <citation type="submission" date="2020-12" db="EMBL/GenBank/DDBJ databases">
        <authorList>
            <person name="Iha C."/>
        </authorList>
    </citation>
    <scope>NUCLEOTIDE SEQUENCE</scope>
</reference>
<accession>A0A8S1J6B5</accession>
<dbReference type="AlphaFoldDB" id="A0A8S1J6B5"/>
<keyword evidence="3" id="KW-1185">Reference proteome</keyword>
<dbReference type="EMBL" id="CAJHUC010001625">
    <property type="protein sequence ID" value="CAD7701748.1"/>
    <property type="molecule type" value="Genomic_DNA"/>
</dbReference>
<feature type="region of interest" description="Disordered" evidence="1">
    <location>
        <begin position="1"/>
        <end position="31"/>
    </location>
</feature>
<organism evidence="2 3">
    <name type="scientific">Ostreobium quekettii</name>
    <dbReference type="NCBI Taxonomy" id="121088"/>
    <lineage>
        <taxon>Eukaryota</taxon>
        <taxon>Viridiplantae</taxon>
        <taxon>Chlorophyta</taxon>
        <taxon>core chlorophytes</taxon>
        <taxon>Ulvophyceae</taxon>
        <taxon>TCBD clade</taxon>
        <taxon>Bryopsidales</taxon>
        <taxon>Ostreobineae</taxon>
        <taxon>Ostreobiaceae</taxon>
        <taxon>Ostreobium</taxon>
    </lineage>
</organism>